<keyword evidence="2" id="KW-1185">Reference proteome</keyword>
<protein>
    <submittedName>
        <fullName evidence="1">Uncharacterized protein</fullName>
    </submittedName>
</protein>
<name>A0ABQ1ZXF9_9BACL</name>
<reference evidence="2" key="1">
    <citation type="journal article" date="2019" name="Int. J. Syst. Evol. Microbiol.">
        <title>The Global Catalogue of Microorganisms (GCM) 10K type strain sequencing project: providing services to taxonomists for standard genome sequencing and annotation.</title>
        <authorList>
            <consortium name="The Broad Institute Genomics Platform"/>
            <consortium name="The Broad Institute Genome Sequencing Center for Infectious Disease"/>
            <person name="Wu L."/>
            <person name="Ma J."/>
        </authorList>
    </citation>
    <scope>NUCLEOTIDE SEQUENCE [LARGE SCALE GENOMIC DNA]</scope>
    <source>
        <strain evidence="2">CCM 8702</strain>
    </source>
</reference>
<comment type="caution">
    <text evidence="1">The sequence shown here is derived from an EMBL/GenBank/DDBJ whole genome shotgun (WGS) entry which is preliminary data.</text>
</comment>
<evidence type="ECO:0000313" key="2">
    <source>
        <dbReference type="Proteomes" id="UP000605427"/>
    </source>
</evidence>
<organism evidence="1 2">
    <name type="scientific">Saccharibacillus endophyticus</name>
    <dbReference type="NCBI Taxonomy" id="2060666"/>
    <lineage>
        <taxon>Bacteria</taxon>
        <taxon>Bacillati</taxon>
        <taxon>Bacillota</taxon>
        <taxon>Bacilli</taxon>
        <taxon>Bacillales</taxon>
        <taxon>Paenibacillaceae</taxon>
        <taxon>Saccharibacillus</taxon>
    </lineage>
</organism>
<proteinExistence type="predicted"/>
<dbReference type="EMBL" id="BMDD01000003">
    <property type="protein sequence ID" value="GGH81021.1"/>
    <property type="molecule type" value="Genomic_DNA"/>
</dbReference>
<gene>
    <name evidence="1" type="ORF">GCM10007362_30220</name>
</gene>
<evidence type="ECO:0000313" key="1">
    <source>
        <dbReference type="EMBL" id="GGH81021.1"/>
    </source>
</evidence>
<sequence length="52" mass="5508">MQKALAQYAGLHGVAVIEGAKGSDSLFPEQGIRHVFTSFPGHTSRQPSIEVG</sequence>
<dbReference type="Proteomes" id="UP000605427">
    <property type="component" value="Unassembled WGS sequence"/>
</dbReference>
<accession>A0ABQ1ZXF9</accession>